<evidence type="ECO:0000313" key="2">
    <source>
        <dbReference type="EMBL" id="TXU28405.1"/>
    </source>
</evidence>
<dbReference type="Proteomes" id="UP000460654">
    <property type="component" value="Unassembled WGS sequence"/>
</dbReference>
<keyword evidence="1" id="KW-1133">Transmembrane helix</keyword>
<dbReference type="AlphaFoldDB" id="A0A8T9CME0"/>
<accession>A0A8T9CME0</accession>
<gene>
    <name evidence="2" type="ORF">D4N09_26560</name>
</gene>
<name>A0A8T9CME0_ECOLX</name>
<comment type="caution">
    <text evidence="2">The sequence shown here is derived from an EMBL/GenBank/DDBJ whole genome shotgun (WGS) entry which is preliminary data.</text>
</comment>
<reference evidence="2 3" key="1">
    <citation type="submission" date="2018-09" db="EMBL/GenBank/DDBJ databases">
        <title>Persistent metagenomic signatures of early life antibiotic treatment in the infant gut microbiota and resistome.</title>
        <authorList>
            <person name="Gasparrini A.J."/>
        </authorList>
    </citation>
    <scope>NUCLEOTIDE SEQUENCE [LARGE SCALE GENOMIC DNA]</scope>
    <source>
        <strain evidence="2 3">T0181B.E-10</strain>
    </source>
</reference>
<sequence length="40" mass="4308">GNMFGWSISELMSLGIIGVVVAVSIVASVVLFLRKRELSE</sequence>
<dbReference type="RefSeq" id="WP_250392798.1">
    <property type="nucleotide sequence ID" value="NZ_QYOH01000163.1"/>
</dbReference>
<organism evidence="2 3">
    <name type="scientific">Escherichia coli</name>
    <dbReference type="NCBI Taxonomy" id="562"/>
    <lineage>
        <taxon>Bacteria</taxon>
        <taxon>Pseudomonadati</taxon>
        <taxon>Pseudomonadota</taxon>
        <taxon>Gammaproteobacteria</taxon>
        <taxon>Enterobacterales</taxon>
        <taxon>Enterobacteriaceae</taxon>
        <taxon>Escherichia</taxon>
    </lineage>
</organism>
<feature type="transmembrane region" description="Helical" evidence="1">
    <location>
        <begin position="12"/>
        <end position="33"/>
    </location>
</feature>
<feature type="non-terminal residue" evidence="2">
    <location>
        <position position="1"/>
    </location>
</feature>
<keyword evidence="1" id="KW-0472">Membrane</keyword>
<evidence type="ECO:0000256" key="1">
    <source>
        <dbReference type="SAM" id="Phobius"/>
    </source>
</evidence>
<evidence type="ECO:0000313" key="3">
    <source>
        <dbReference type="Proteomes" id="UP000460654"/>
    </source>
</evidence>
<proteinExistence type="predicted"/>
<keyword evidence="1" id="KW-0812">Transmembrane</keyword>
<dbReference type="EMBL" id="QYOH01000163">
    <property type="protein sequence ID" value="TXU28405.1"/>
    <property type="molecule type" value="Genomic_DNA"/>
</dbReference>
<protein>
    <submittedName>
        <fullName evidence="2">Phosphotransferase enzyme</fullName>
    </submittedName>
</protein>